<feature type="domain" description="Methyltransferase" evidence="3">
    <location>
        <begin position="68"/>
        <end position="158"/>
    </location>
</feature>
<sequence length="276" mass="30697">MSVSSIAPEEQPEISNRTTVDRSADSGLYADLSRYYDCFCADVDYAQQCAFTDRLFRAFGESRGQDLLDLACGTGQHLSHMAAKGFAVSGLDNSPAMLEAAGRRCPSATLILQDLANFDFTRRFDLITCFLYSMHYSHPSASLQRTLRLAFEALRPGGVLVFDLADKAGVAQRDAVSRAEQDGVRFEFRSGWRYRGEGEDLDLLVSINRMADPARGIEAAQWNDRHTMTAIAITTVEACMKQIGFEVRILERDFSLMQAWTGRSYNVLFAGVRPLA</sequence>
<dbReference type="RefSeq" id="WP_344802408.1">
    <property type="nucleotide sequence ID" value="NZ_BAABBO010000001.1"/>
</dbReference>
<dbReference type="SUPFAM" id="SSF53335">
    <property type="entry name" value="S-adenosyl-L-methionine-dependent methyltransferases"/>
    <property type="match status" value="1"/>
</dbReference>
<dbReference type="EMBL" id="BAABBO010000001">
    <property type="protein sequence ID" value="GAA3946589.1"/>
    <property type="molecule type" value="Genomic_DNA"/>
</dbReference>
<evidence type="ECO:0000259" key="3">
    <source>
        <dbReference type="Pfam" id="PF13649"/>
    </source>
</evidence>
<protein>
    <submittedName>
        <fullName evidence="4">Class I SAM-dependent methyltransferase</fullName>
    </submittedName>
</protein>
<organism evidence="4 5">
    <name type="scientific">Allohahella marinimesophila</name>
    <dbReference type="NCBI Taxonomy" id="1054972"/>
    <lineage>
        <taxon>Bacteria</taxon>
        <taxon>Pseudomonadati</taxon>
        <taxon>Pseudomonadota</taxon>
        <taxon>Gammaproteobacteria</taxon>
        <taxon>Oceanospirillales</taxon>
        <taxon>Hahellaceae</taxon>
        <taxon>Allohahella</taxon>
    </lineage>
</organism>
<keyword evidence="5" id="KW-1185">Reference proteome</keyword>
<reference evidence="5" key="1">
    <citation type="journal article" date="2019" name="Int. J. Syst. Evol. Microbiol.">
        <title>The Global Catalogue of Microorganisms (GCM) 10K type strain sequencing project: providing services to taxonomists for standard genome sequencing and annotation.</title>
        <authorList>
            <consortium name="The Broad Institute Genomics Platform"/>
            <consortium name="The Broad Institute Genome Sequencing Center for Infectious Disease"/>
            <person name="Wu L."/>
            <person name="Ma J."/>
        </authorList>
    </citation>
    <scope>NUCLEOTIDE SEQUENCE [LARGE SCALE GENOMIC DNA]</scope>
    <source>
        <strain evidence="5">JCM 17555</strain>
    </source>
</reference>
<comment type="caution">
    <text evidence="4">The sequence shown here is derived from an EMBL/GenBank/DDBJ whole genome shotgun (WGS) entry which is preliminary data.</text>
</comment>
<dbReference type="CDD" id="cd02440">
    <property type="entry name" value="AdoMet_MTases"/>
    <property type="match status" value="1"/>
</dbReference>
<feature type="region of interest" description="Disordered" evidence="2">
    <location>
        <begin position="1"/>
        <end position="20"/>
    </location>
</feature>
<dbReference type="Pfam" id="PF13649">
    <property type="entry name" value="Methyltransf_25"/>
    <property type="match status" value="1"/>
</dbReference>
<name>A0ABP7NGS1_9GAMM</name>
<dbReference type="GO" id="GO:0008168">
    <property type="term" value="F:methyltransferase activity"/>
    <property type="evidence" value="ECO:0007669"/>
    <property type="project" value="UniProtKB-KW"/>
</dbReference>
<evidence type="ECO:0000256" key="2">
    <source>
        <dbReference type="SAM" id="MobiDB-lite"/>
    </source>
</evidence>
<dbReference type="Gene3D" id="2.20.130.10">
    <property type="entry name" value="CAC2371-like domains"/>
    <property type="match status" value="1"/>
</dbReference>
<dbReference type="Proteomes" id="UP001501337">
    <property type="component" value="Unassembled WGS sequence"/>
</dbReference>
<accession>A0ABP7NGS1</accession>
<keyword evidence="4" id="KW-0489">Methyltransferase</keyword>
<evidence type="ECO:0000313" key="4">
    <source>
        <dbReference type="EMBL" id="GAA3946589.1"/>
    </source>
</evidence>
<evidence type="ECO:0000313" key="5">
    <source>
        <dbReference type="Proteomes" id="UP001501337"/>
    </source>
</evidence>
<dbReference type="GO" id="GO:0032259">
    <property type="term" value="P:methylation"/>
    <property type="evidence" value="ECO:0007669"/>
    <property type="project" value="UniProtKB-KW"/>
</dbReference>
<dbReference type="InterPro" id="IPR029063">
    <property type="entry name" value="SAM-dependent_MTases_sf"/>
</dbReference>
<proteinExistence type="predicted"/>
<dbReference type="Gene3D" id="3.40.50.150">
    <property type="entry name" value="Vaccinia Virus protein VP39"/>
    <property type="match status" value="1"/>
</dbReference>
<evidence type="ECO:0000256" key="1">
    <source>
        <dbReference type="ARBA" id="ARBA00022679"/>
    </source>
</evidence>
<dbReference type="InterPro" id="IPR041698">
    <property type="entry name" value="Methyltransf_25"/>
</dbReference>
<gene>
    <name evidence="4" type="ORF">GCM10022278_02180</name>
</gene>
<keyword evidence="1" id="KW-0808">Transferase</keyword>
<dbReference type="PANTHER" id="PTHR43861">
    <property type="entry name" value="TRANS-ACONITATE 2-METHYLTRANSFERASE-RELATED"/>
    <property type="match status" value="1"/>
</dbReference>